<protein>
    <submittedName>
        <fullName evidence="1">Uncharacterized protein</fullName>
    </submittedName>
</protein>
<dbReference type="EnsemblMetazoa" id="tetur02g09230.1">
    <property type="protein sequence ID" value="tetur02g09230.1"/>
    <property type="gene ID" value="tetur02g09230"/>
</dbReference>
<dbReference type="HOGENOM" id="CLU_3427013_0_0_1"/>
<name>T1JWR7_TETUR</name>
<evidence type="ECO:0000313" key="2">
    <source>
        <dbReference type="Proteomes" id="UP000015104"/>
    </source>
</evidence>
<sequence length="21" mass="2509">MDFTVWANPMIFININSYFKG</sequence>
<dbReference type="EMBL" id="CAEY01000813">
    <property type="status" value="NOT_ANNOTATED_CDS"/>
    <property type="molecule type" value="Genomic_DNA"/>
</dbReference>
<evidence type="ECO:0000313" key="1">
    <source>
        <dbReference type="EnsemblMetazoa" id="tetur02g09230.1"/>
    </source>
</evidence>
<dbReference type="AlphaFoldDB" id="T1JWR7"/>
<dbReference type="Proteomes" id="UP000015104">
    <property type="component" value="Unassembled WGS sequence"/>
</dbReference>
<proteinExistence type="predicted"/>
<organism evidence="1 2">
    <name type="scientific">Tetranychus urticae</name>
    <name type="common">Two-spotted spider mite</name>
    <dbReference type="NCBI Taxonomy" id="32264"/>
    <lineage>
        <taxon>Eukaryota</taxon>
        <taxon>Metazoa</taxon>
        <taxon>Ecdysozoa</taxon>
        <taxon>Arthropoda</taxon>
        <taxon>Chelicerata</taxon>
        <taxon>Arachnida</taxon>
        <taxon>Acari</taxon>
        <taxon>Acariformes</taxon>
        <taxon>Trombidiformes</taxon>
        <taxon>Prostigmata</taxon>
        <taxon>Eleutherengona</taxon>
        <taxon>Raphignathae</taxon>
        <taxon>Tetranychoidea</taxon>
        <taxon>Tetranychidae</taxon>
        <taxon>Tetranychus</taxon>
    </lineage>
</organism>
<keyword evidence="2" id="KW-1185">Reference proteome</keyword>
<reference evidence="2" key="1">
    <citation type="submission" date="2011-08" db="EMBL/GenBank/DDBJ databases">
        <authorList>
            <person name="Rombauts S."/>
        </authorList>
    </citation>
    <scope>NUCLEOTIDE SEQUENCE</scope>
    <source>
        <strain evidence="2">London</strain>
    </source>
</reference>
<reference evidence="1" key="2">
    <citation type="submission" date="2015-06" db="UniProtKB">
        <authorList>
            <consortium name="EnsemblMetazoa"/>
        </authorList>
    </citation>
    <scope>IDENTIFICATION</scope>
</reference>
<accession>T1JWR7</accession>